<dbReference type="Proteomes" id="UP000708347">
    <property type="component" value="Unassembled WGS sequence"/>
</dbReference>
<organism evidence="1 2">
    <name type="scientific">Mycolicibacterium sphagni</name>
    <dbReference type="NCBI Taxonomy" id="1786"/>
    <lineage>
        <taxon>Bacteria</taxon>
        <taxon>Bacillati</taxon>
        <taxon>Actinomycetota</taxon>
        <taxon>Actinomycetes</taxon>
        <taxon>Mycobacteriales</taxon>
        <taxon>Mycobacteriaceae</taxon>
        <taxon>Mycolicibacterium</taxon>
    </lineage>
</organism>
<name>A0ABX2K701_9MYCO</name>
<accession>A0ABX2K701</accession>
<reference evidence="1 2" key="1">
    <citation type="submission" date="2019-05" db="EMBL/GenBank/DDBJ databases">
        <title>Mycolicibacterium sphagni ENV482 genome assembly.</title>
        <authorList>
            <person name="Chen W."/>
            <person name="Faulkner N.W."/>
            <person name="Hyman M.R."/>
        </authorList>
    </citation>
    <scope>NUCLEOTIDE SEQUENCE [LARGE SCALE GENOMIC DNA]</scope>
    <source>
        <strain evidence="1 2">ENV482</strain>
    </source>
</reference>
<evidence type="ECO:0000313" key="2">
    <source>
        <dbReference type="Proteomes" id="UP000708347"/>
    </source>
</evidence>
<dbReference type="RefSeq" id="WP_174400517.1">
    <property type="nucleotide sequence ID" value="NZ_VBSB01000022.1"/>
</dbReference>
<gene>
    <name evidence="1" type="ORF">FEG63_25065</name>
</gene>
<keyword evidence="2" id="KW-1185">Reference proteome</keyword>
<evidence type="ECO:0008006" key="3">
    <source>
        <dbReference type="Google" id="ProtNLM"/>
    </source>
</evidence>
<proteinExistence type="predicted"/>
<protein>
    <recommendedName>
        <fullName evidence="3">YCII-related domain-containing protein</fullName>
    </recommendedName>
</protein>
<sequence>MKRFTDDEMKALLPTAKAYSVVILKAGPNYHNPEAAPIVWEHGRRNFGLRDDGVLSVVLPVTDDSDVCGIGVFNCPTEEAVAIMESDPGVVAGVFVYDVHPCRGFPGDQLR</sequence>
<dbReference type="EMBL" id="VBSB01000022">
    <property type="protein sequence ID" value="NTY62806.1"/>
    <property type="molecule type" value="Genomic_DNA"/>
</dbReference>
<evidence type="ECO:0000313" key="1">
    <source>
        <dbReference type="EMBL" id="NTY62806.1"/>
    </source>
</evidence>
<comment type="caution">
    <text evidence="1">The sequence shown here is derived from an EMBL/GenBank/DDBJ whole genome shotgun (WGS) entry which is preliminary data.</text>
</comment>